<dbReference type="PIR" id="T03811">
    <property type="entry name" value="T03811"/>
</dbReference>
<protein>
    <submittedName>
        <fullName evidence="2">Nicotiana tabacum ORF</fullName>
    </submittedName>
</protein>
<organism evidence="2">
    <name type="scientific">Nicotiana tabacum</name>
    <name type="common">Common tobacco</name>
    <dbReference type="NCBI Taxonomy" id="4097"/>
    <lineage>
        <taxon>Eukaryota</taxon>
        <taxon>Viridiplantae</taxon>
        <taxon>Streptophyta</taxon>
        <taxon>Embryophyta</taxon>
        <taxon>Tracheophyta</taxon>
        <taxon>Spermatophyta</taxon>
        <taxon>Magnoliopsida</taxon>
        <taxon>eudicotyledons</taxon>
        <taxon>Gunneridae</taxon>
        <taxon>Pentapetalae</taxon>
        <taxon>asterids</taxon>
        <taxon>lamiids</taxon>
        <taxon>Solanales</taxon>
        <taxon>Solanaceae</taxon>
        <taxon>Nicotianoideae</taxon>
        <taxon>Nicotianeae</taxon>
        <taxon>Nicotiana</taxon>
    </lineage>
</organism>
<name>P93383_TOBAC</name>
<keyword evidence="1" id="KW-0472">Membrane</keyword>
<evidence type="ECO:0000256" key="1">
    <source>
        <dbReference type="SAM" id="Phobius"/>
    </source>
</evidence>
<keyword evidence="1" id="KW-0812">Transmembrane</keyword>
<feature type="transmembrane region" description="Helical" evidence="1">
    <location>
        <begin position="40"/>
        <end position="60"/>
    </location>
</feature>
<accession>P93383</accession>
<dbReference type="EMBL" id="U66268">
    <property type="protein sequence ID" value="AAC49974.1"/>
    <property type="molecule type" value="mRNA"/>
</dbReference>
<evidence type="ECO:0000313" key="2">
    <source>
        <dbReference type="EMBL" id="AAC49974.1"/>
    </source>
</evidence>
<dbReference type="AlphaFoldDB" id="P93383"/>
<sequence length="97" mass="11382">MDSLARQRILPHQITHLDILLHIMGHMFVTLKTQPKYRQIAILSLCSYLLVFLCSFICWAKERTQSMPDANCGCQILCMWICQFCTLYEVSTQILLW</sequence>
<keyword evidence="1" id="KW-1133">Transmembrane helix</keyword>
<proteinExistence type="evidence at transcript level"/>
<reference evidence="2" key="1">
    <citation type="journal article" date="1998" name="Plant Mol. Biol.">
        <title>Cloning of tobacco genes that elicit the hypersensitive response.</title>
        <authorList>
            <person name="Karrer E.E."/>
            <person name="Beachy R.N."/>
            <person name="Holt C.A."/>
        </authorList>
    </citation>
    <scope>NUCLEOTIDE SEQUENCE</scope>
</reference>